<evidence type="ECO:0000256" key="2">
    <source>
        <dbReference type="SAM" id="SignalP"/>
    </source>
</evidence>
<feature type="signal peptide" evidence="2">
    <location>
        <begin position="1"/>
        <end position="26"/>
    </location>
</feature>
<name>A0AAV3P5R1_LITER</name>
<sequence>MSPSTITRSLLFATVVVLICFKTSGAENIVQVMKGYPDFSKMTEILSQPDITKQIKIQYAITVLALDNDIMDTLSGKRPEEVVDIVKCHVLLDYYDDAKLKNRPLNKPAEMVNLYQSSGSSQYGQGLIQLKRTSQGIFFYSSSENSTQNNAKYVEKIYNRQFNVSILRIDHPVIVMGLNEDMAKAPAPVPTKGLVPAPEPAEAPEEVVADSPSDESDFMEAPAPAPTPEEAADAPDGEPDKAADADDSANEDQAATASAGKRVVGLTLVLASAFLAAVSY</sequence>
<accession>A0AAV3P5R1</accession>
<gene>
    <name evidence="3" type="ORF">LIER_06697</name>
</gene>
<dbReference type="PANTHER" id="PTHR32382:SF6">
    <property type="entry name" value="FASCICLIN-LIKE ARABINOGALACTAN PROTEIN 14"/>
    <property type="match status" value="1"/>
</dbReference>
<dbReference type="SUPFAM" id="SSF82153">
    <property type="entry name" value="FAS1 domain"/>
    <property type="match status" value="1"/>
</dbReference>
<dbReference type="AlphaFoldDB" id="A0AAV3P5R1"/>
<keyword evidence="4" id="KW-1185">Reference proteome</keyword>
<dbReference type="EMBL" id="BAABME010000991">
    <property type="protein sequence ID" value="GAA0146839.1"/>
    <property type="molecule type" value="Genomic_DNA"/>
</dbReference>
<dbReference type="InterPro" id="IPR033254">
    <property type="entry name" value="Plant_FLA"/>
</dbReference>
<dbReference type="Proteomes" id="UP001454036">
    <property type="component" value="Unassembled WGS sequence"/>
</dbReference>
<protein>
    <submittedName>
        <fullName evidence="3">Cell adhesion molecule</fullName>
    </submittedName>
</protein>
<dbReference type="GO" id="GO:0005886">
    <property type="term" value="C:plasma membrane"/>
    <property type="evidence" value="ECO:0007669"/>
    <property type="project" value="TreeGrafter"/>
</dbReference>
<evidence type="ECO:0000256" key="1">
    <source>
        <dbReference type="SAM" id="MobiDB-lite"/>
    </source>
</evidence>
<keyword evidence="2" id="KW-0732">Signal</keyword>
<dbReference type="Gene3D" id="2.30.180.10">
    <property type="entry name" value="FAS1 domain"/>
    <property type="match status" value="1"/>
</dbReference>
<feature type="compositionally biased region" description="Acidic residues" evidence="1">
    <location>
        <begin position="202"/>
        <end position="218"/>
    </location>
</feature>
<evidence type="ECO:0000313" key="3">
    <source>
        <dbReference type="EMBL" id="GAA0146839.1"/>
    </source>
</evidence>
<dbReference type="InterPro" id="IPR036378">
    <property type="entry name" value="FAS1_dom_sf"/>
</dbReference>
<evidence type="ECO:0000313" key="4">
    <source>
        <dbReference type="Proteomes" id="UP001454036"/>
    </source>
</evidence>
<organism evidence="3 4">
    <name type="scientific">Lithospermum erythrorhizon</name>
    <name type="common">Purple gromwell</name>
    <name type="synonym">Lithospermum officinale var. erythrorhizon</name>
    <dbReference type="NCBI Taxonomy" id="34254"/>
    <lineage>
        <taxon>Eukaryota</taxon>
        <taxon>Viridiplantae</taxon>
        <taxon>Streptophyta</taxon>
        <taxon>Embryophyta</taxon>
        <taxon>Tracheophyta</taxon>
        <taxon>Spermatophyta</taxon>
        <taxon>Magnoliopsida</taxon>
        <taxon>eudicotyledons</taxon>
        <taxon>Gunneridae</taxon>
        <taxon>Pentapetalae</taxon>
        <taxon>asterids</taxon>
        <taxon>lamiids</taxon>
        <taxon>Boraginales</taxon>
        <taxon>Boraginaceae</taxon>
        <taxon>Boraginoideae</taxon>
        <taxon>Lithospermeae</taxon>
        <taxon>Lithospermum</taxon>
    </lineage>
</organism>
<reference evidence="3 4" key="1">
    <citation type="submission" date="2024-01" db="EMBL/GenBank/DDBJ databases">
        <title>The complete chloroplast genome sequence of Lithospermum erythrorhizon: insights into the phylogenetic relationship among Boraginaceae species and the maternal lineages of purple gromwells.</title>
        <authorList>
            <person name="Okada T."/>
            <person name="Watanabe K."/>
        </authorList>
    </citation>
    <scope>NUCLEOTIDE SEQUENCE [LARGE SCALE GENOMIC DNA]</scope>
</reference>
<dbReference type="PANTHER" id="PTHR32382">
    <property type="entry name" value="FASCICLIN-LIKE ARABINOGALACTAN PROTEIN"/>
    <property type="match status" value="1"/>
</dbReference>
<proteinExistence type="predicted"/>
<comment type="caution">
    <text evidence="3">The sequence shown here is derived from an EMBL/GenBank/DDBJ whole genome shotgun (WGS) entry which is preliminary data.</text>
</comment>
<feature type="region of interest" description="Disordered" evidence="1">
    <location>
        <begin position="189"/>
        <end position="259"/>
    </location>
</feature>
<feature type="chain" id="PRO_5043528425" evidence="2">
    <location>
        <begin position="27"/>
        <end position="280"/>
    </location>
</feature>